<dbReference type="Pfam" id="PF00296">
    <property type="entry name" value="Bac_luciferase"/>
    <property type="match status" value="1"/>
</dbReference>
<keyword evidence="7" id="KW-1185">Reference proteome</keyword>
<dbReference type="Gene3D" id="3.20.20.30">
    <property type="entry name" value="Luciferase-like domain"/>
    <property type="match status" value="1"/>
</dbReference>
<comment type="caution">
    <text evidence="6">The sequence shown here is derived from an EMBL/GenBank/DDBJ whole genome shotgun (WGS) entry which is preliminary data.</text>
</comment>
<sequence length="257" mass="27971">MVRFAVGLPNVGEFGDPGVLVELGVAAEEHGWDGVFLWDHLLYHDRSWPVANSVVVLSAVAARTRRVRLGVLMTALPRRRVQNVAKETATLDVLSGGRLVVGAGLGSMDAEYAEFGEDPDLRARAAKLDRGLEELTRLWRRLPPAPVQPRIPIWCPGRWPTKAGLRRAARWDGAMPTFHHFGRERPVPVAEFARVVGFLAAERGSLDGFDIALEGRAADGLVGGYAAAGMTWWVEAMGWWRGGVAEARATIAAGPPR</sequence>
<dbReference type="InterPro" id="IPR050172">
    <property type="entry name" value="SsuD_RutA_monooxygenase"/>
</dbReference>
<dbReference type="PANTHER" id="PTHR42847:SF4">
    <property type="entry name" value="ALKANESULFONATE MONOOXYGENASE-RELATED"/>
    <property type="match status" value="1"/>
</dbReference>
<dbReference type="Proteomes" id="UP000578449">
    <property type="component" value="Unassembled WGS sequence"/>
</dbReference>
<dbReference type="AlphaFoldDB" id="A0A840P7J9"/>
<proteinExistence type="predicted"/>
<evidence type="ECO:0000256" key="4">
    <source>
        <dbReference type="ARBA" id="ARBA00023033"/>
    </source>
</evidence>
<dbReference type="InterPro" id="IPR036661">
    <property type="entry name" value="Luciferase-like_sf"/>
</dbReference>
<reference evidence="6 7" key="1">
    <citation type="submission" date="2020-08" db="EMBL/GenBank/DDBJ databases">
        <title>Genomic Encyclopedia of Type Strains, Phase IV (KMG-IV): sequencing the most valuable type-strain genomes for metagenomic binning, comparative biology and taxonomic classification.</title>
        <authorList>
            <person name="Goeker M."/>
        </authorList>
    </citation>
    <scope>NUCLEOTIDE SEQUENCE [LARGE SCALE GENOMIC DNA]</scope>
    <source>
        <strain evidence="6 7">DSM 45615</strain>
    </source>
</reference>
<evidence type="ECO:0000256" key="1">
    <source>
        <dbReference type="ARBA" id="ARBA00022630"/>
    </source>
</evidence>
<keyword evidence="4 6" id="KW-0503">Monooxygenase</keyword>
<protein>
    <submittedName>
        <fullName evidence="6">Alkanesulfonate monooxygenase SsuD/methylene tetrahydromethanopterin reductase-like flavin-dependent oxidoreductase (Luciferase family)</fullName>
    </submittedName>
</protein>
<dbReference type="SUPFAM" id="SSF51679">
    <property type="entry name" value="Bacterial luciferase-like"/>
    <property type="match status" value="1"/>
</dbReference>
<dbReference type="RefSeq" id="WP_185050382.1">
    <property type="nucleotide sequence ID" value="NZ_BAABIX010000001.1"/>
</dbReference>
<evidence type="ECO:0000313" key="6">
    <source>
        <dbReference type="EMBL" id="MBB5133410.1"/>
    </source>
</evidence>
<feature type="domain" description="Luciferase-like" evidence="5">
    <location>
        <begin position="17"/>
        <end position="170"/>
    </location>
</feature>
<gene>
    <name evidence="6" type="ORF">HNP84_003136</name>
</gene>
<dbReference type="GO" id="GO:0046306">
    <property type="term" value="P:alkanesulfonate catabolic process"/>
    <property type="evidence" value="ECO:0007669"/>
    <property type="project" value="TreeGrafter"/>
</dbReference>
<keyword evidence="3" id="KW-0560">Oxidoreductase</keyword>
<name>A0A840P7J9_9ACTN</name>
<dbReference type="GO" id="GO:0008726">
    <property type="term" value="F:alkanesulfonate monooxygenase activity"/>
    <property type="evidence" value="ECO:0007669"/>
    <property type="project" value="TreeGrafter"/>
</dbReference>
<organism evidence="6 7">
    <name type="scientific">Thermocatellispora tengchongensis</name>
    <dbReference type="NCBI Taxonomy" id="1073253"/>
    <lineage>
        <taxon>Bacteria</taxon>
        <taxon>Bacillati</taxon>
        <taxon>Actinomycetota</taxon>
        <taxon>Actinomycetes</taxon>
        <taxon>Streptosporangiales</taxon>
        <taxon>Streptosporangiaceae</taxon>
        <taxon>Thermocatellispora</taxon>
    </lineage>
</organism>
<evidence type="ECO:0000256" key="2">
    <source>
        <dbReference type="ARBA" id="ARBA00022643"/>
    </source>
</evidence>
<evidence type="ECO:0000256" key="3">
    <source>
        <dbReference type="ARBA" id="ARBA00023002"/>
    </source>
</evidence>
<accession>A0A840P7J9</accession>
<dbReference type="PANTHER" id="PTHR42847">
    <property type="entry name" value="ALKANESULFONATE MONOOXYGENASE"/>
    <property type="match status" value="1"/>
</dbReference>
<dbReference type="InterPro" id="IPR011251">
    <property type="entry name" value="Luciferase-like_dom"/>
</dbReference>
<evidence type="ECO:0000313" key="7">
    <source>
        <dbReference type="Proteomes" id="UP000578449"/>
    </source>
</evidence>
<evidence type="ECO:0000259" key="5">
    <source>
        <dbReference type="Pfam" id="PF00296"/>
    </source>
</evidence>
<dbReference type="EMBL" id="JACHGN010000006">
    <property type="protein sequence ID" value="MBB5133410.1"/>
    <property type="molecule type" value="Genomic_DNA"/>
</dbReference>
<keyword evidence="2" id="KW-0288">FMN</keyword>
<keyword evidence="1" id="KW-0285">Flavoprotein</keyword>